<dbReference type="GO" id="GO:0016020">
    <property type="term" value="C:membrane"/>
    <property type="evidence" value="ECO:0007669"/>
    <property type="project" value="UniProtKB-SubCell"/>
</dbReference>
<evidence type="ECO:0000256" key="10">
    <source>
        <dbReference type="ARBA" id="ARBA00022989"/>
    </source>
</evidence>
<dbReference type="CDD" id="cd00130">
    <property type="entry name" value="PAS"/>
    <property type="match status" value="1"/>
</dbReference>
<dbReference type="InterPro" id="IPR001789">
    <property type="entry name" value="Sig_transdc_resp-reg_receiver"/>
</dbReference>
<evidence type="ECO:0000256" key="6">
    <source>
        <dbReference type="ARBA" id="ARBA00022692"/>
    </source>
</evidence>
<keyword evidence="11" id="KW-0472">Membrane</keyword>
<evidence type="ECO:0000256" key="7">
    <source>
        <dbReference type="ARBA" id="ARBA00022741"/>
    </source>
</evidence>
<dbReference type="Gene3D" id="3.30.450.20">
    <property type="entry name" value="PAS domain"/>
    <property type="match status" value="1"/>
</dbReference>
<comment type="subcellular location">
    <subcellularLocation>
        <location evidence="2">Membrane</location>
    </subcellularLocation>
</comment>
<dbReference type="PATRIC" id="fig|935700.4.peg.2654"/>
<dbReference type="SMART" id="SM00387">
    <property type="entry name" value="HATPase_c"/>
    <property type="match status" value="1"/>
</dbReference>
<keyword evidence="5 16" id="KW-0808">Transferase</keyword>
<dbReference type="EC" id="2.7.13.3" evidence="3"/>
<evidence type="ECO:0000256" key="8">
    <source>
        <dbReference type="ARBA" id="ARBA00022777"/>
    </source>
</evidence>
<dbReference type="STRING" id="935700.jaqu_25720"/>
<keyword evidence="8" id="KW-0418">Kinase</keyword>
<dbReference type="RefSeq" id="WP_043919371.1">
    <property type="nucleotide sequence ID" value="NZ_FZPF01000014.1"/>
</dbReference>
<dbReference type="InterPro" id="IPR035965">
    <property type="entry name" value="PAS-like_dom_sf"/>
</dbReference>
<dbReference type="SUPFAM" id="SSF55785">
    <property type="entry name" value="PYP-like sensor domain (PAS domain)"/>
    <property type="match status" value="1"/>
</dbReference>
<dbReference type="CDD" id="cd00082">
    <property type="entry name" value="HisKA"/>
    <property type="match status" value="1"/>
</dbReference>
<evidence type="ECO:0000256" key="3">
    <source>
        <dbReference type="ARBA" id="ARBA00012438"/>
    </source>
</evidence>
<dbReference type="Pfam" id="PF00072">
    <property type="entry name" value="Response_reg"/>
    <property type="match status" value="1"/>
</dbReference>
<sequence>MDGFREDDVILAERRKRLAAEQMLDHVRGELLAAHRSLSDHVERVTAQYMKEREARIAETGLVDRVSAERRVAETRADRAGRRLWHAIEAIRDGFAVWDPDGTLVQCNQPFQMLFDGALDPLPGTTFTDLFRAAAEDGIFDPGESEVDDWVDTILARRKAETDTPVLLRLFDGRSISLHDRVTEDGDIVSLAIDVTAEEERAAALEAARREAEDANRAKSRFLARMSHEFRTPMNGVIGVSDLLLEGDLDEETRLYIQTIRDSGLSLLEIVNDVLDAARLEAGKLTLRPAPFDLEQTLTQVVRLAAVSGGAAAGIALDYPLDAPTRFMGDEARIRQIVTNLVGNAVKFAAGGDVLVTFRATRPGGEETARLEIEVRDTGPGIPADRREQVFGEFTRVEGRSGEGTGLGLSIARDLAHLMGGTIALLDDPEAEAQGACFVFSATLPTTRKWPSRPDLPDAVRMPVAETLVGRALRTRLRASDVDVLGGWDSGDGKAPMILPTDLDPELQVRATAGAGTAPLIIVGRRQDAAADALERADFVLPDPCDGPTLLAALNGRHDRAREGTDVQSERKLRILVADDVATNRLLMSKMLADPAHEVEVLDDGDVAVEAFEADPHDLVLLDISMPRMDGREAAKRIRELPSGAAVPIVALTAHADPAEAERILTFGLDEVLVKPVRRADLRALLDRLAHRLPRSPRK</sequence>
<dbReference type="Gene3D" id="3.30.565.10">
    <property type="entry name" value="Histidine kinase-like ATPase, C-terminal domain"/>
    <property type="match status" value="1"/>
</dbReference>
<dbReference type="FunFam" id="1.10.287.130:FF:000004">
    <property type="entry name" value="Ethylene receptor 1"/>
    <property type="match status" value="1"/>
</dbReference>
<organism evidence="16 17">
    <name type="scientific">Jannaschia aquimarina</name>
    <dbReference type="NCBI Taxonomy" id="935700"/>
    <lineage>
        <taxon>Bacteria</taxon>
        <taxon>Pseudomonadati</taxon>
        <taxon>Pseudomonadota</taxon>
        <taxon>Alphaproteobacteria</taxon>
        <taxon>Rhodobacterales</taxon>
        <taxon>Roseobacteraceae</taxon>
        <taxon>Jannaschia</taxon>
    </lineage>
</organism>
<dbReference type="InterPro" id="IPR003594">
    <property type="entry name" value="HATPase_dom"/>
</dbReference>
<evidence type="ECO:0000256" key="13">
    <source>
        <dbReference type="SAM" id="Coils"/>
    </source>
</evidence>
<dbReference type="Gene3D" id="1.10.287.130">
    <property type="match status" value="1"/>
</dbReference>
<dbReference type="PROSITE" id="PS50110">
    <property type="entry name" value="RESPONSE_REGULATORY"/>
    <property type="match status" value="1"/>
</dbReference>
<evidence type="ECO:0000259" key="15">
    <source>
        <dbReference type="PROSITE" id="PS50110"/>
    </source>
</evidence>
<dbReference type="GO" id="GO:0000155">
    <property type="term" value="F:phosphorelay sensor kinase activity"/>
    <property type="evidence" value="ECO:0007669"/>
    <property type="project" value="InterPro"/>
</dbReference>
<keyword evidence="7" id="KW-0547">Nucleotide-binding</keyword>
<name>A0A0D1EIN3_9RHOB</name>
<dbReference type="InterPro" id="IPR036890">
    <property type="entry name" value="HATPase_C_sf"/>
</dbReference>
<feature type="modified residue" description="4-aspartylphosphate" evidence="12">
    <location>
        <position position="623"/>
    </location>
</feature>
<dbReference type="PANTHER" id="PTHR45339:SF5">
    <property type="entry name" value="HISTIDINE KINASE"/>
    <property type="match status" value="1"/>
</dbReference>
<dbReference type="SMART" id="SM00388">
    <property type="entry name" value="HisKA"/>
    <property type="match status" value="1"/>
</dbReference>
<dbReference type="InterPro" id="IPR036097">
    <property type="entry name" value="HisK_dim/P_sf"/>
</dbReference>
<dbReference type="SUPFAM" id="SSF47384">
    <property type="entry name" value="Homodimeric domain of signal transducing histidine kinase"/>
    <property type="match status" value="1"/>
</dbReference>
<keyword evidence="17" id="KW-1185">Reference proteome</keyword>
<dbReference type="Pfam" id="PF12860">
    <property type="entry name" value="PAS_7"/>
    <property type="match status" value="1"/>
</dbReference>
<dbReference type="InterPro" id="IPR000014">
    <property type="entry name" value="PAS"/>
</dbReference>
<feature type="domain" description="Response regulatory" evidence="15">
    <location>
        <begin position="574"/>
        <end position="690"/>
    </location>
</feature>
<feature type="coiled-coil region" evidence="13">
    <location>
        <begin position="195"/>
        <end position="225"/>
    </location>
</feature>
<dbReference type="SMART" id="SM00091">
    <property type="entry name" value="PAS"/>
    <property type="match status" value="1"/>
</dbReference>
<feature type="domain" description="Histidine kinase" evidence="14">
    <location>
        <begin position="225"/>
        <end position="448"/>
    </location>
</feature>
<dbReference type="PRINTS" id="PR00344">
    <property type="entry name" value="BCTRLSENSOR"/>
</dbReference>
<dbReference type="Pfam" id="PF02518">
    <property type="entry name" value="HATPase_c"/>
    <property type="match status" value="1"/>
</dbReference>
<dbReference type="CDD" id="cd17546">
    <property type="entry name" value="REC_hyHK_CKI1_RcsC-like"/>
    <property type="match status" value="1"/>
</dbReference>
<dbReference type="InterPro" id="IPR011006">
    <property type="entry name" value="CheY-like_superfamily"/>
</dbReference>
<keyword evidence="9" id="KW-0067">ATP-binding</keyword>
<comment type="caution">
    <text evidence="16">The sequence shown here is derived from an EMBL/GenBank/DDBJ whole genome shotgun (WGS) entry which is preliminary data.</text>
</comment>
<comment type="catalytic activity">
    <reaction evidence="1">
        <text>ATP + protein L-histidine = ADP + protein N-phospho-L-histidine.</text>
        <dbReference type="EC" id="2.7.13.3"/>
    </reaction>
</comment>
<dbReference type="SMART" id="SM00448">
    <property type="entry name" value="REC"/>
    <property type="match status" value="1"/>
</dbReference>
<evidence type="ECO:0000313" key="16">
    <source>
        <dbReference type="EMBL" id="KIT15695.1"/>
    </source>
</evidence>
<dbReference type="InterPro" id="IPR004358">
    <property type="entry name" value="Sig_transdc_His_kin-like_C"/>
</dbReference>
<evidence type="ECO:0000256" key="2">
    <source>
        <dbReference type="ARBA" id="ARBA00004370"/>
    </source>
</evidence>
<keyword evidence="13" id="KW-0175">Coiled coil</keyword>
<dbReference type="GO" id="GO:0005524">
    <property type="term" value="F:ATP binding"/>
    <property type="evidence" value="ECO:0007669"/>
    <property type="project" value="UniProtKB-KW"/>
</dbReference>
<dbReference type="AlphaFoldDB" id="A0A0D1EIN3"/>
<dbReference type="OrthoDB" id="9801651at2"/>
<dbReference type="Gene3D" id="3.40.50.2300">
    <property type="match status" value="1"/>
</dbReference>
<evidence type="ECO:0000259" key="14">
    <source>
        <dbReference type="PROSITE" id="PS50109"/>
    </source>
</evidence>
<reference evidence="16 17" key="1">
    <citation type="submission" date="2015-02" db="EMBL/GenBank/DDBJ databases">
        <title>Genome Sequence of Jannaschia aquimarina DSM28248, a member of the Roseobacter clade.</title>
        <authorList>
            <person name="Voget S."/>
            <person name="Daniel R."/>
        </authorList>
    </citation>
    <scope>NUCLEOTIDE SEQUENCE [LARGE SCALE GENOMIC DNA]</scope>
    <source>
        <strain evidence="16 17">GSW-M26</strain>
    </source>
</reference>
<dbReference type="SUPFAM" id="SSF55874">
    <property type="entry name" value="ATPase domain of HSP90 chaperone/DNA topoisomerase II/histidine kinase"/>
    <property type="match status" value="1"/>
</dbReference>
<evidence type="ECO:0000256" key="11">
    <source>
        <dbReference type="ARBA" id="ARBA00023136"/>
    </source>
</evidence>
<proteinExistence type="predicted"/>
<keyword evidence="10" id="KW-1133">Transmembrane helix</keyword>
<evidence type="ECO:0000256" key="5">
    <source>
        <dbReference type="ARBA" id="ARBA00022679"/>
    </source>
</evidence>
<dbReference type="Pfam" id="PF00512">
    <property type="entry name" value="HisKA"/>
    <property type="match status" value="1"/>
</dbReference>
<evidence type="ECO:0000256" key="1">
    <source>
        <dbReference type="ARBA" id="ARBA00000085"/>
    </source>
</evidence>
<evidence type="ECO:0000313" key="17">
    <source>
        <dbReference type="Proteomes" id="UP000032232"/>
    </source>
</evidence>
<dbReference type="EMBL" id="JYFE01000046">
    <property type="protein sequence ID" value="KIT15695.1"/>
    <property type="molecule type" value="Genomic_DNA"/>
</dbReference>
<dbReference type="SUPFAM" id="SSF52172">
    <property type="entry name" value="CheY-like"/>
    <property type="match status" value="1"/>
</dbReference>
<evidence type="ECO:0000256" key="9">
    <source>
        <dbReference type="ARBA" id="ARBA00022840"/>
    </source>
</evidence>
<dbReference type="PANTHER" id="PTHR45339">
    <property type="entry name" value="HYBRID SIGNAL TRANSDUCTION HISTIDINE KINASE J"/>
    <property type="match status" value="1"/>
</dbReference>
<dbReference type="InterPro" id="IPR003661">
    <property type="entry name" value="HisK_dim/P_dom"/>
</dbReference>
<accession>A0A0D1EIN3</accession>
<dbReference type="PROSITE" id="PS50109">
    <property type="entry name" value="HIS_KIN"/>
    <property type="match status" value="1"/>
</dbReference>
<keyword evidence="6" id="KW-0812">Transmembrane</keyword>
<dbReference type="Proteomes" id="UP000032232">
    <property type="component" value="Unassembled WGS sequence"/>
</dbReference>
<dbReference type="InterPro" id="IPR005467">
    <property type="entry name" value="His_kinase_dom"/>
</dbReference>
<keyword evidence="4 12" id="KW-0597">Phosphoprotein</keyword>
<evidence type="ECO:0000256" key="12">
    <source>
        <dbReference type="PROSITE-ProRule" id="PRU00169"/>
    </source>
</evidence>
<gene>
    <name evidence="16" type="primary">barA_2</name>
    <name evidence="16" type="ORF">jaqu_25720</name>
</gene>
<protein>
    <recommendedName>
        <fullName evidence="3">histidine kinase</fullName>
        <ecNumber evidence="3">2.7.13.3</ecNumber>
    </recommendedName>
</protein>
<evidence type="ECO:0000256" key="4">
    <source>
        <dbReference type="ARBA" id="ARBA00022553"/>
    </source>
</evidence>